<proteinExistence type="predicted"/>
<dbReference type="SUPFAM" id="SSF50129">
    <property type="entry name" value="GroES-like"/>
    <property type="match status" value="1"/>
</dbReference>
<evidence type="ECO:0000259" key="3">
    <source>
        <dbReference type="SMART" id="SM00829"/>
    </source>
</evidence>
<dbReference type="InterPro" id="IPR011032">
    <property type="entry name" value="GroES-like_sf"/>
</dbReference>
<dbReference type="EMBL" id="BAAAYN010000044">
    <property type="protein sequence ID" value="GAA3394503.1"/>
    <property type="molecule type" value="Genomic_DNA"/>
</dbReference>
<evidence type="ECO:0000313" key="5">
    <source>
        <dbReference type="Proteomes" id="UP001501676"/>
    </source>
</evidence>
<organism evidence="4 5">
    <name type="scientific">Cryptosporangium minutisporangium</name>
    <dbReference type="NCBI Taxonomy" id="113569"/>
    <lineage>
        <taxon>Bacteria</taxon>
        <taxon>Bacillati</taxon>
        <taxon>Actinomycetota</taxon>
        <taxon>Actinomycetes</taxon>
        <taxon>Cryptosporangiales</taxon>
        <taxon>Cryptosporangiaceae</taxon>
        <taxon>Cryptosporangium</taxon>
    </lineage>
</organism>
<dbReference type="Pfam" id="PF00107">
    <property type="entry name" value="ADH_zinc_N"/>
    <property type="match status" value="1"/>
</dbReference>
<dbReference type="Proteomes" id="UP001501676">
    <property type="component" value="Unassembled WGS sequence"/>
</dbReference>
<keyword evidence="2" id="KW-0560">Oxidoreductase</keyword>
<dbReference type="SMART" id="SM00829">
    <property type="entry name" value="PKS_ER"/>
    <property type="match status" value="1"/>
</dbReference>
<dbReference type="InterPro" id="IPR013154">
    <property type="entry name" value="ADH-like_N"/>
</dbReference>
<dbReference type="RefSeq" id="WP_345731991.1">
    <property type="nucleotide sequence ID" value="NZ_BAAAYN010000044.1"/>
</dbReference>
<dbReference type="PANTHER" id="PTHR48106">
    <property type="entry name" value="QUINONE OXIDOREDUCTASE PIG3-RELATED"/>
    <property type="match status" value="1"/>
</dbReference>
<name>A0ABP6T7T3_9ACTN</name>
<comment type="caution">
    <text evidence="4">The sequence shown here is derived from an EMBL/GenBank/DDBJ whole genome shotgun (WGS) entry which is preliminary data.</text>
</comment>
<feature type="domain" description="Enoyl reductase (ER)" evidence="3">
    <location>
        <begin position="10"/>
        <end position="319"/>
    </location>
</feature>
<dbReference type="SUPFAM" id="SSF51735">
    <property type="entry name" value="NAD(P)-binding Rossmann-fold domains"/>
    <property type="match status" value="1"/>
</dbReference>
<evidence type="ECO:0000313" key="4">
    <source>
        <dbReference type="EMBL" id="GAA3394503.1"/>
    </source>
</evidence>
<keyword evidence="5" id="KW-1185">Reference proteome</keyword>
<dbReference type="InterPro" id="IPR013149">
    <property type="entry name" value="ADH-like_C"/>
</dbReference>
<keyword evidence="1" id="KW-0521">NADP</keyword>
<evidence type="ECO:0000256" key="2">
    <source>
        <dbReference type="ARBA" id="ARBA00023002"/>
    </source>
</evidence>
<sequence>MRAIILTEFGAPSVLVPVQVPDPTPGEGQVLVDVEVASISFVETQIRQGRPGPYPLPDLPFVPGNGVGGVVAAVGPGLNADLVGRRVFSMTGGSGGYAEKAAVSVADMVEIPPSLSTADAVALATDGRTSVGLFRLAKPATGETVLVEGAAGGLGTMLVQLALGAGARVIGAVGSDHKLDVVRKAGAEAVDYRQPDWAGRVRELTDGRPVDVVFDGVGGPIGSTALGLVGTGSRFVVHGAAGGPMTDPATVAATGASVLTLWDMQKKVGLSLPQLAAAALAEGAEGRLRAVIGQTFSLERAADAHAAIEARTTVGKTLLLV</sequence>
<gene>
    <name evidence="4" type="ORF">GCM10020369_64160</name>
</gene>
<dbReference type="InterPro" id="IPR020843">
    <property type="entry name" value="ER"/>
</dbReference>
<accession>A0ABP6T7T3</accession>
<dbReference type="Pfam" id="PF08240">
    <property type="entry name" value="ADH_N"/>
    <property type="match status" value="1"/>
</dbReference>
<dbReference type="Gene3D" id="3.90.180.10">
    <property type="entry name" value="Medium-chain alcohol dehydrogenases, catalytic domain"/>
    <property type="match status" value="1"/>
</dbReference>
<dbReference type="Gene3D" id="3.40.50.720">
    <property type="entry name" value="NAD(P)-binding Rossmann-like Domain"/>
    <property type="match status" value="1"/>
</dbReference>
<reference evidence="5" key="1">
    <citation type="journal article" date="2019" name="Int. J. Syst. Evol. Microbiol.">
        <title>The Global Catalogue of Microorganisms (GCM) 10K type strain sequencing project: providing services to taxonomists for standard genome sequencing and annotation.</title>
        <authorList>
            <consortium name="The Broad Institute Genomics Platform"/>
            <consortium name="The Broad Institute Genome Sequencing Center for Infectious Disease"/>
            <person name="Wu L."/>
            <person name="Ma J."/>
        </authorList>
    </citation>
    <scope>NUCLEOTIDE SEQUENCE [LARGE SCALE GENOMIC DNA]</scope>
    <source>
        <strain evidence="5">JCM 9458</strain>
    </source>
</reference>
<protein>
    <submittedName>
        <fullName evidence="4">Zinc-binding dehydrogenase</fullName>
    </submittedName>
</protein>
<dbReference type="InterPro" id="IPR036291">
    <property type="entry name" value="NAD(P)-bd_dom_sf"/>
</dbReference>
<evidence type="ECO:0000256" key="1">
    <source>
        <dbReference type="ARBA" id="ARBA00022857"/>
    </source>
</evidence>